<keyword evidence="3" id="KW-1185">Reference proteome</keyword>
<evidence type="ECO:0000313" key="3">
    <source>
        <dbReference type="Proteomes" id="UP000789405"/>
    </source>
</evidence>
<organism evidence="2 3">
    <name type="scientific">Dentiscutata erythropus</name>
    <dbReference type="NCBI Taxonomy" id="1348616"/>
    <lineage>
        <taxon>Eukaryota</taxon>
        <taxon>Fungi</taxon>
        <taxon>Fungi incertae sedis</taxon>
        <taxon>Mucoromycota</taxon>
        <taxon>Glomeromycotina</taxon>
        <taxon>Glomeromycetes</taxon>
        <taxon>Diversisporales</taxon>
        <taxon>Gigasporaceae</taxon>
        <taxon>Dentiscutata</taxon>
    </lineage>
</organism>
<evidence type="ECO:0000256" key="1">
    <source>
        <dbReference type="SAM" id="Phobius"/>
    </source>
</evidence>
<name>A0A9N8ZGM2_9GLOM</name>
<accession>A0A9N8ZGM2</accession>
<dbReference type="Proteomes" id="UP000789405">
    <property type="component" value="Unassembled WGS sequence"/>
</dbReference>
<keyword evidence="1" id="KW-0472">Membrane</keyword>
<reference evidence="2" key="1">
    <citation type="submission" date="2021-06" db="EMBL/GenBank/DDBJ databases">
        <authorList>
            <person name="Kallberg Y."/>
            <person name="Tangrot J."/>
            <person name="Rosling A."/>
        </authorList>
    </citation>
    <scope>NUCLEOTIDE SEQUENCE</scope>
    <source>
        <strain evidence="2">MA453B</strain>
    </source>
</reference>
<keyword evidence="1" id="KW-1133">Transmembrane helix</keyword>
<proteinExistence type="predicted"/>
<keyword evidence="1" id="KW-0812">Transmembrane</keyword>
<evidence type="ECO:0000313" key="2">
    <source>
        <dbReference type="EMBL" id="CAG8495468.1"/>
    </source>
</evidence>
<protein>
    <submittedName>
        <fullName evidence="2">1155_t:CDS:1</fullName>
    </submittedName>
</protein>
<dbReference type="AlphaFoldDB" id="A0A9N8ZGM2"/>
<feature type="transmembrane region" description="Helical" evidence="1">
    <location>
        <begin position="6"/>
        <end position="26"/>
    </location>
</feature>
<sequence>MELRVYIILLIIIIINYSTNSTAFAVRKRLDMKTTSAVSDIGKSFIDVEPSNKWCSPTNC</sequence>
<comment type="caution">
    <text evidence="2">The sequence shown here is derived from an EMBL/GenBank/DDBJ whole genome shotgun (WGS) entry which is preliminary data.</text>
</comment>
<gene>
    <name evidence="2" type="ORF">DERYTH_LOCUS2629</name>
</gene>
<dbReference type="EMBL" id="CAJVPY010000854">
    <property type="protein sequence ID" value="CAG8495468.1"/>
    <property type="molecule type" value="Genomic_DNA"/>
</dbReference>